<feature type="chain" id="PRO_5045203067" evidence="1">
    <location>
        <begin position="22"/>
        <end position="163"/>
    </location>
</feature>
<organism evidence="2 3">
    <name type="scientific">Undibacterium hunanense</name>
    <dbReference type="NCBI Taxonomy" id="2762292"/>
    <lineage>
        <taxon>Bacteria</taxon>
        <taxon>Pseudomonadati</taxon>
        <taxon>Pseudomonadota</taxon>
        <taxon>Betaproteobacteria</taxon>
        <taxon>Burkholderiales</taxon>
        <taxon>Oxalobacteraceae</taxon>
        <taxon>Undibacterium</taxon>
    </lineage>
</organism>
<protein>
    <submittedName>
        <fullName evidence="2">Uncharacterized protein</fullName>
    </submittedName>
</protein>
<accession>A0ABR6ZTB8</accession>
<feature type="signal peptide" evidence="1">
    <location>
        <begin position="1"/>
        <end position="21"/>
    </location>
</feature>
<comment type="caution">
    <text evidence="2">The sequence shown here is derived from an EMBL/GenBank/DDBJ whole genome shotgun (WGS) entry which is preliminary data.</text>
</comment>
<evidence type="ECO:0000256" key="1">
    <source>
        <dbReference type="SAM" id="SignalP"/>
    </source>
</evidence>
<evidence type="ECO:0000313" key="2">
    <source>
        <dbReference type="EMBL" id="MBC3919116.1"/>
    </source>
</evidence>
<proteinExistence type="predicted"/>
<keyword evidence="3" id="KW-1185">Reference proteome</keyword>
<reference evidence="2 3" key="1">
    <citation type="submission" date="2020-08" db="EMBL/GenBank/DDBJ databases">
        <title>Novel species isolated from subtropical streams in China.</title>
        <authorList>
            <person name="Lu H."/>
        </authorList>
    </citation>
    <scope>NUCLEOTIDE SEQUENCE [LARGE SCALE GENOMIC DNA]</scope>
    <source>
        <strain evidence="2 3">CY18W</strain>
    </source>
</reference>
<evidence type="ECO:0000313" key="3">
    <source>
        <dbReference type="Proteomes" id="UP000650424"/>
    </source>
</evidence>
<dbReference type="EMBL" id="JACOGF010000008">
    <property type="protein sequence ID" value="MBC3919116.1"/>
    <property type="molecule type" value="Genomic_DNA"/>
</dbReference>
<name>A0ABR6ZTB8_9BURK</name>
<dbReference type="RefSeq" id="WP_186948381.1">
    <property type="nucleotide sequence ID" value="NZ_JACOGF010000008.1"/>
</dbReference>
<keyword evidence="1" id="KW-0732">Signal</keyword>
<gene>
    <name evidence="2" type="ORF">H8L32_16615</name>
</gene>
<sequence>MKFFKILFSIVLFFLGNSAFADDKANQSFSADPNIQKIAEAYSLDAVDYAKNQFGVRLDWTDASIEEVEKTLARMHSSYMETTPKPTEAQVMQFAKAFGSYLGEVSRRNHGAEWGIVNLFGQKFPGLKTSSGMLFWPWMKVSKRITLGSEEDVFFYYQAFLNK</sequence>
<dbReference type="Proteomes" id="UP000650424">
    <property type="component" value="Unassembled WGS sequence"/>
</dbReference>